<dbReference type="Proteomes" id="UP000214603">
    <property type="component" value="Unassembled WGS sequence"/>
</dbReference>
<organism evidence="1 2">
    <name type="scientific">Candidimonas nitroreducens</name>
    <dbReference type="NCBI Taxonomy" id="683354"/>
    <lineage>
        <taxon>Bacteria</taxon>
        <taxon>Pseudomonadati</taxon>
        <taxon>Pseudomonadota</taxon>
        <taxon>Betaproteobacteria</taxon>
        <taxon>Burkholderiales</taxon>
        <taxon>Alcaligenaceae</taxon>
        <taxon>Candidimonas</taxon>
    </lineage>
</organism>
<evidence type="ECO:0000313" key="2">
    <source>
        <dbReference type="Proteomes" id="UP000214603"/>
    </source>
</evidence>
<dbReference type="InterPro" id="IPR035709">
    <property type="entry name" value="YoaB-like"/>
</dbReference>
<name>A0A225MDC1_9BURK</name>
<gene>
    <name evidence="1" type="ORF">CEY11_13855</name>
</gene>
<dbReference type="InterPro" id="IPR006175">
    <property type="entry name" value="YjgF/YER057c/UK114"/>
</dbReference>
<keyword evidence="2" id="KW-1185">Reference proteome</keyword>
<dbReference type="CDD" id="cd06150">
    <property type="entry name" value="YjgF_YER057c_UK114_like_2"/>
    <property type="match status" value="1"/>
</dbReference>
<dbReference type="PANTHER" id="PTHR47328:SF1">
    <property type="entry name" value="RUTC FAMILY PROTEIN YOAB"/>
    <property type="match status" value="1"/>
</dbReference>
<dbReference type="AlphaFoldDB" id="A0A225MDC1"/>
<reference evidence="2" key="1">
    <citation type="submission" date="2017-06" db="EMBL/GenBank/DDBJ databases">
        <title>Herbaspirillum phytohormonus sp. nov., isolated from the root nodule of Robinia pseudoacacia in lead-zinc mine.</title>
        <authorList>
            <person name="Fan M."/>
            <person name="Lin Y."/>
        </authorList>
    </citation>
    <scope>NUCLEOTIDE SEQUENCE [LARGE SCALE GENOMIC DNA]</scope>
    <source>
        <strain evidence="2">SC-089</strain>
    </source>
</reference>
<dbReference type="PANTHER" id="PTHR47328">
    <property type="match status" value="1"/>
</dbReference>
<dbReference type="InterPro" id="IPR035959">
    <property type="entry name" value="RutC-like_sf"/>
</dbReference>
<evidence type="ECO:0008006" key="3">
    <source>
        <dbReference type="Google" id="ProtNLM"/>
    </source>
</evidence>
<proteinExistence type="predicted"/>
<evidence type="ECO:0000313" key="1">
    <source>
        <dbReference type="EMBL" id="OWT59256.1"/>
    </source>
</evidence>
<dbReference type="EMBL" id="NJIH01000007">
    <property type="protein sequence ID" value="OWT59256.1"/>
    <property type="molecule type" value="Genomic_DNA"/>
</dbReference>
<dbReference type="SUPFAM" id="SSF55298">
    <property type="entry name" value="YjgF-like"/>
    <property type="match status" value="1"/>
</dbReference>
<comment type="caution">
    <text evidence="1">The sequence shown here is derived from an EMBL/GenBank/DDBJ whole genome shotgun (WGS) entry which is preliminary data.</text>
</comment>
<dbReference type="Gene3D" id="3.30.1330.40">
    <property type="entry name" value="RutC-like"/>
    <property type="match status" value="1"/>
</dbReference>
<dbReference type="Pfam" id="PF01042">
    <property type="entry name" value="Ribonuc_L-PSP"/>
    <property type="match status" value="1"/>
</dbReference>
<dbReference type="RefSeq" id="WP_088603986.1">
    <property type="nucleotide sequence ID" value="NZ_NJIH01000007.1"/>
</dbReference>
<sequence>MAELKRIDTNGRMSKVVIHGNTVFLAGITAQDCSQDIAGQTREVLGHIEGYLTRAGTDKDHVISAQVWLKDISRDYAGMNEVWDTWFKPGTAPARATCQASLAGSDRLVEIIMVAMIP</sequence>
<protein>
    <recommendedName>
        <fullName evidence="3">RidA/YER057c/UK114 family protein</fullName>
    </recommendedName>
</protein>
<accession>A0A225MDC1</accession>
<dbReference type="OrthoDB" id="6899345at2"/>